<proteinExistence type="predicted"/>
<evidence type="ECO:0000313" key="1">
    <source>
        <dbReference type="EMBL" id="KAI5331536.1"/>
    </source>
</evidence>
<protein>
    <submittedName>
        <fullName evidence="1">Uncharacterized protein</fullName>
    </submittedName>
</protein>
<gene>
    <name evidence="1" type="ORF">L3X38_021662</name>
</gene>
<name>A0AAD4Z3M8_PRUDU</name>
<accession>A0AAD4Z3M8</accession>
<evidence type="ECO:0000313" key="2">
    <source>
        <dbReference type="Proteomes" id="UP001054821"/>
    </source>
</evidence>
<reference evidence="1 2" key="1">
    <citation type="journal article" date="2022" name="G3 (Bethesda)">
        <title>Whole-genome sequence and methylome profiling of the almond [Prunus dulcis (Mill.) D.A. Webb] cultivar 'Nonpareil'.</title>
        <authorList>
            <person name="D'Amico-Willman K.M."/>
            <person name="Ouma W.Z."/>
            <person name="Meulia T."/>
            <person name="Sideli G.M."/>
            <person name="Gradziel T.M."/>
            <person name="Fresnedo-Ramirez J."/>
        </authorList>
    </citation>
    <scope>NUCLEOTIDE SEQUENCE [LARGE SCALE GENOMIC DNA]</scope>
    <source>
        <strain evidence="1">Clone GOH B32 T37-40</strain>
    </source>
</reference>
<dbReference type="EMBL" id="JAJFAZ020000004">
    <property type="protein sequence ID" value="KAI5331536.1"/>
    <property type="molecule type" value="Genomic_DNA"/>
</dbReference>
<sequence length="82" mass="8787">MEASSSSLSLSTAIERHRVTETEFSNSQTWIVTWCGGDYGSISLSASGAFPATNRKKASPNQALLSGAPQTWHFLLLVQAEA</sequence>
<dbReference type="AlphaFoldDB" id="A0AAD4Z3M8"/>
<comment type="caution">
    <text evidence="1">The sequence shown here is derived from an EMBL/GenBank/DDBJ whole genome shotgun (WGS) entry which is preliminary data.</text>
</comment>
<keyword evidence="2" id="KW-1185">Reference proteome</keyword>
<dbReference type="Proteomes" id="UP001054821">
    <property type="component" value="Chromosome 4"/>
</dbReference>
<organism evidence="1 2">
    <name type="scientific">Prunus dulcis</name>
    <name type="common">Almond</name>
    <name type="synonym">Amygdalus dulcis</name>
    <dbReference type="NCBI Taxonomy" id="3755"/>
    <lineage>
        <taxon>Eukaryota</taxon>
        <taxon>Viridiplantae</taxon>
        <taxon>Streptophyta</taxon>
        <taxon>Embryophyta</taxon>
        <taxon>Tracheophyta</taxon>
        <taxon>Spermatophyta</taxon>
        <taxon>Magnoliopsida</taxon>
        <taxon>eudicotyledons</taxon>
        <taxon>Gunneridae</taxon>
        <taxon>Pentapetalae</taxon>
        <taxon>rosids</taxon>
        <taxon>fabids</taxon>
        <taxon>Rosales</taxon>
        <taxon>Rosaceae</taxon>
        <taxon>Amygdaloideae</taxon>
        <taxon>Amygdaleae</taxon>
        <taxon>Prunus</taxon>
    </lineage>
</organism>